<feature type="binding site" evidence="6">
    <location>
        <position position="484"/>
    </location>
    <ligand>
        <name>Zn(2+)</name>
        <dbReference type="ChEBI" id="CHEBI:29105"/>
    </ligand>
</feature>
<dbReference type="Pfam" id="PF10070">
    <property type="entry name" value="DabA"/>
    <property type="match status" value="1"/>
</dbReference>
<gene>
    <name evidence="6" type="primary">dabA</name>
    <name evidence="7" type="ORF">GCM10007875_13690</name>
</gene>
<evidence type="ECO:0000313" key="8">
    <source>
        <dbReference type="Proteomes" id="UP001156664"/>
    </source>
</evidence>
<keyword evidence="1 6" id="KW-0813">Transport</keyword>
<evidence type="ECO:0000256" key="2">
    <source>
        <dbReference type="ARBA" id="ARBA00022475"/>
    </source>
</evidence>
<comment type="similarity">
    <text evidence="6">Belongs to the inorganic carbon transporter (TC 9.A.2) DabA family.</text>
</comment>
<dbReference type="EMBL" id="BSOJ01000013">
    <property type="protein sequence ID" value="GLR26280.1"/>
    <property type="molecule type" value="Genomic_DNA"/>
</dbReference>
<evidence type="ECO:0000256" key="4">
    <source>
        <dbReference type="ARBA" id="ARBA00022833"/>
    </source>
</evidence>
<keyword evidence="4 6" id="KW-0862">Zinc</keyword>
<comment type="function">
    <text evidence="6">Part of an energy-coupled inorganic carbon pump.</text>
</comment>
<feature type="binding site" evidence="6">
    <location>
        <position position="335"/>
    </location>
    <ligand>
        <name>Zn(2+)</name>
        <dbReference type="ChEBI" id="CHEBI:29105"/>
    </ligand>
</feature>
<dbReference type="InterPro" id="IPR018752">
    <property type="entry name" value="DabA"/>
</dbReference>
<evidence type="ECO:0000256" key="5">
    <source>
        <dbReference type="ARBA" id="ARBA00023136"/>
    </source>
</evidence>
<keyword evidence="3 6" id="KW-0479">Metal-binding</keyword>
<evidence type="ECO:0000256" key="6">
    <source>
        <dbReference type="HAMAP-Rule" id="MF_01871"/>
    </source>
</evidence>
<accession>A0ABQ5YSC2</accession>
<proteinExistence type="inferred from homology"/>
<feature type="binding site" evidence="6">
    <location>
        <position position="333"/>
    </location>
    <ligand>
        <name>Zn(2+)</name>
        <dbReference type="ChEBI" id="CHEBI:29105"/>
    </ligand>
</feature>
<name>A0ABQ5YSC2_9BURK</name>
<evidence type="ECO:0000313" key="7">
    <source>
        <dbReference type="EMBL" id="GLR26280.1"/>
    </source>
</evidence>
<comment type="caution">
    <text evidence="7">The sequence shown here is derived from an EMBL/GenBank/DDBJ whole genome shotgun (WGS) entry which is preliminary data.</text>
</comment>
<sequence>MNAIDKVVQPELMNIEQMVKQVCARIMPGRPLDQWIAVNPFFNWSDRTFDQVSEDLSLREGGTLWAPASYLVEQLKSGRIQIEHIEAAARELGFDVVSASELSTNLMQQNGPLDRLPLLSDVLTETWNLRAPFDFNTQITQQVSQLCGSVFDQAFSLWKPEQTISLFEHWKRSLQENRVLRQSVHLNSQIWRTVQGSAGALDCIARLLPDLMGEDQSAVLYLHVVLARLRGWASWCAYRDQMQPEGRLLEQLLAIRLAWEALLDDGQRDEGSVWHNWQLSWKQIEAIDREAAMKWRRLAQHALEHACRADIFSALSGRVEVDSGEKTARLVFCIDTRSEVYRRAIERLDPSIETAGFAGFFGMPFGVDQSWGGEVTPHVPGLLTPQALVKSQLSESLDSVERFRRLPDLPGSTFTFVEALGGTYLGKMIQRRLKRAFHAESMVQVSPDIAELGDLATRVQWADSILSGLGYQSDWPKLIVLVGHGSQSENNPLLAGLNCGACGGQTGQLSSSLAADLLNDPEVRQALRTRAERAVDIGSDTVFVAALHNTVTDEIRMLPARLTPPAFIAQRLVKLKSVLDVARKDVLFERAHLLGGGNGTDLPDRAQDWSEVRPEWALCNNAAIVVAPRTMTRGVDLKGRAFLLEYSAGDDVSGDTLLACLNAPVVVAHWINLQYLASSVMPKLYGAGNKTLHNVVGGNLGVFEGNGGDLRIGLAQQSVFDQGRLMHEPVRLNVIVAAKADFIAKTVLRSPKVAELVRNRWMAVFSWQDGVFERVIP</sequence>
<comment type="cofactor">
    <cofactor evidence="6">
        <name>Zn(2+)</name>
        <dbReference type="ChEBI" id="CHEBI:29105"/>
    </cofactor>
</comment>
<comment type="subcellular location">
    <subcellularLocation>
        <location evidence="6">Cell membrane</location>
        <topology evidence="6">Peripheral membrane protein</topology>
    </subcellularLocation>
</comment>
<dbReference type="HAMAP" id="MF_01871">
    <property type="entry name" value="DabA"/>
    <property type="match status" value="1"/>
</dbReference>
<evidence type="ECO:0000256" key="3">
    <source>
        <dbReference type="ARBA" id="ARBA00022723"/>
    </source>
</evidence>
<keyword evidence="2 6" id="KW-1003">Cell membrane</keyword>
<feature type="binding site" evidence="6">
    <location>
        <position position="499"/>
    </location>
    <ligand>
        <name>Zn(2+)</name>
        <dbReference type="ChEBI" id="CHEBI:29105"/>
    </ligand>
</feature>
<comment type="subunit">
    <text evidence="6">Forms a complex with DabB.</text>
</comment>
<dbReference type="PANTHER" id="PTHR38344:SF1">
    <property type="entry name" value="INORGANIC CARBON TRANSPORTER SUBUNIT DABA-RELATED"/>
    <property type="match status" value="1"/>
</dbReference>
<keyword evidence="5 6" id="KW-0472">Membrane</keyword>
<evidence type="ECO:0000256" key="1">
    <source>
        <dbReference type="ARBA" id="ARBA00022448"/>
    </source>
</evidence>
<organism evidence="7 8">
    <name type="scientific">Limnobacter litoralis</name>
    <dbReference type="NCBI Taxonomy" id="481366"/>
    <lineage>
        <taxon>Bacteria</taxon>
        <taxon>Pseudomonadati</taxon>
        <taxon>Pseudomonadota</taxon>
        <taxon>Betaproteobacteria</taxon>
        <taxon>Burkholderiales</taxon>
        <taxon>Burkholderiaceae</taxon>
        <taxon>Limnobacter</taxon>
    </lineage>
</organism>
<dbReference type="RefSeq" id="WP_284280816.1">
    <property type="nucleotide sequence ID" value="NZ_BSOJ01000013.1"/>
</dbReference>
<reference evidence="8" key="1">
    <citation type="journal article" date="2019" name="Int. J. Syst. Evol. Microbiol.">
        <title>The Global Catalogue of Microorganisms (GCM) 10K type strain sequencing project: providing services to taxonomists for standard genome sequencing and annotation.</title>
        <authorList>
            <consortium name="The Broad Institute Genomics Platform"/>
            <consortium name="The Broad Institute Genome Sequencing Center for Infectious Disease"/>
            <person name="Wu L."/>
            <person name="Ma J."/>
        </authorList>
    </citation>
    <scope>NUCLEOTIDE SEQUENCE [LARGE SCALE GENOMIC DNA]</scope>
    <source>
        <strain evidence="8">NBRC 105857</strain>
    </source>
</reference>
<keyword evidence="8" id="KW-1185">Reference proteome</keyword>
<protein>
    <recommendedName>
        <fullName evidence="6">Probable inorganic carbon transporter subunit DabA</fullName>
    </recommendedName>
</protein>
<dbReference type="Proteomes" id="UP001156664">
    <property type="component" value="Unassembled WGS sequence"/>
</dbReference>
<dbReference type="PANTHER" id="PTHR38344">
    <property type="entry name" value="UPF0753 PROTEIN AQ_863"/>
    <property type="match status" value="1"/>
</dbReference>